<accession>A0A382Y667</accession>
<name>A0A382Y667_9ZZZZ</name>
<sequence length="58" mass="6800">MSEKRIICPEKYPWDPYYAYHARALAVERHGILCVSGLTAEIFDERRNAYLIENISLL</sequence>
<protein>
    <submittedName>
        <fullName evidence="1">Uncharacterized protein</fullName>
    </submittedName>
</protein>
<reference evidence="1" key="1">
    <citation type="submission" date="2018-05" db="EMBL/GenBank/DDBJ databases">
        <authorList>
            <person name="Lanie J.A."/>
            <person name="Ng W.-L."/>
            <person name="Kazmierczak K.M."/>
            <person name="Andrzejewski T.M."/>
            <person name="Davidsen T.M."/>
            <person name="Wayne K.J."/>
            <person name="Tettelin H."/>
            <person name="Glass J.I."/>
            <person name="Rusch D."/>
            <person name="Podicherti R."/>
            <person name="Tsui H.-C.T."/>
            <person name="Winkler M.E."/>
        </authorList>
    </citation>
    <scope>NUCLEOTIDE SEQUENCE</scope>
</reference>
<gene>
    <name evidence="1" type="ORF">METZ01_LOCUS431607</name>
</gene>
<feature type="non-terminal residue" evidence="1">
    <location>
        <position position="58"/>
    </location>
</feature>
<proteinExistence type="predicted"/>
<dbReference type="AlphaFoldDB" id="A0A382Y667"/>
<evidence type="ECO:0000313" key="1">
    <source>
        <dbReference type="EMBL" id="SVD78753.1"/>
    </source>
</evidence>
<organism evidence="1">
    <name type="scientific">marine metagenome</name>
    <dbReference type="NCBI Taxonomy" id="408172"/>
    <lineage>
        <taxon>unclassified sequences</taxon>
        <taxon>metagenomes</taxon>
        <taxon>ecological metagenomes</taxon>
    </lineage>
</organism>
<dbReference type="EMBL" id="UINC01173256">
    <property type="protein sequence ID" value="SVD78753.1"/>
    <property type="molecule type" value="Genomic_DNA"/>
</dbReference>
<feature type="non-terminal residue" evidence="1">
    <location>
        <position position="1"/>
    </location>
</feature>